<proteinExistence type="predicted"/>
<comment type="caution">
    <text evidence="1">The sequence shown here is derived from an EMBL/GenBank/DDBJ whole genome shotgun (WGS) entry which is preliminary data.</text>
</comment>
<protein>
    <submittedName>
        <fullName evidence="1">Uncharacterized protein</fullName>
    </submittedName>
</protein>
<reference evidence="1" key="1">
    <citation type="submission" date="2020-02" db="EMBL/GenBank/DDBJ databases">
        <title>Genome sequencing of the panga catfish, Pangasius djambal.</title>
        <authorList>
            <person name="Wen M."/>
            <person name="Zahm M."/>
            <person name="Roques C."/>
            <person name="Cabau C."/>
            <person name="Klopp C."/>
            <person name="Donnadieu C."/>
            <person name="Jouanno E."/>
            <person name="Avarre J.-C."/>
            <person name="Campet M."/>
            <person name="Ha T."/>
            <person name="Dugue R."/>
            <person name="Lampietro C."/>
            <person name="Louis A."/>
            <person name="Herpin A."/>
            <person name="Echchiki A."/>
            <person name="Berthelot C."/>
            <person name="Parey E."/>
            <person name="Roest-Crollius H."/>
            <person name="Braasch I."/>
            <person name="Postlethwait J.H."/>
            <person name="Bobe J."/>
            <person name="Montfort J."/>
            <person name="Bouchez O."/>
            <person name="Begum T."/>
            <person name="Schartl M."/>
            <person name="Gustiano R."/>
            <person name="Guiguen Y."/>
        </authorList>
    </citation>
    <scope>NUCLEOTIDE SEQUENCE</scope>
    <source>
        <strain evidence="1">Pdj_M5554</strain>
    </source>
</reference>
<evidence type="ECO:0000313" key="2">
    <source>
        <dbReference type="Proteomes" id="UP000830395"/>
    </source>
</evidence>
<accession>A0ACC5XZ24</accession>
<keyword evidence="2" id="KW-1185">Reference proteome</keyword>
<sequence>MESRHHTGKWKKICVPYILFLLTVLRQCDATEGQNNFNSSVSCSENEYPHDGFCCDKCPPGKTSPR</sequence>
<name>A0ACC5XZ24_9TELE</name>
<gene>
    <name evidence="1" type="ORF">PDJAM_G00006600</name>
</gene>
<organism evidence="1 2">
    <name type="scientific">Pangasius djambal</name>
    <dbReference type="NCBI Taxonomy" id="1691987"/>
    <lineage>
        <taxon>Eukaryota</taxon>
        <taxon>Metazoa</taxon>
        <taxon>Chordata</taxon>
        <taxon>Craniata</taxon>
        <taxon>Vertebrata</taxon>
        <taxon>Euteleostomi</taxon>
        <taxon>Actinopterygii</taxon>
        <taxon>Neopterygii</taxon>
        <taxon>Teleostei</taxon>
        <taxon>Ostariophysi</taxon>
        <taxon>Siluriformes</taxon>
        <taxon>Pangasiidae</taxon>
        <taxon>Pangasius</taxon>
    </lineage>
</organism>
<dbReference type="EMBL" id="CM040975">
    <property type="protein sequence ID" value="MCJ8728625.1"/>
    <property type="molecule type" value="Genomic_DNA"/>
</dbReference>
<dbReference type="Proteomes" id="UP000830395">
    <property type="component" value="Chromosome 1"/>
</dbReference>
<evidence type="ECO:0000313" key="1">
    <source>
        <dbReference type="EMBL" id="MCJ8728625.1"/>
    </source>
</evidence>